<dbReference type="InterPro" id="IPR017039">
    <property type="entry name" value="Virul_fac_BrkB"/>
</dbReference>
<dbReference type="PANTHER" id="PTHR30213">
    <property type="entry name" value="INNER MEMBRANE PROTEIN YHJD"/>
    <property type="match status" value="1"/>
</dbReference>
<keyword evidence="2" id="KW-1003">Cell membrane</keyword>
<feature type="transmembrane region" description="Helical" evidence="7">
    <location>
        <begin position="94"/>
        <end position="116"/>
    </location>
</feature>
<feature type="compositionally biased region" description="Basic and acidic residues" evidence="6">
    <location>
        <begin position="20"/>
        <end position="52"/>
    </location>
</feature>
<evidence type="ECO:0000256" key="6">
    <source>
        <dbReference type="SAM" id="MobiDB-lite"/>
    </source>
</evidence>
<dbReference type="EMBL" id="LUTU01000013">
    <property type="protein sequence ID" value="OAJ66800.1"/>
    <property type="molecule type" value="Genomic_DNA"/>
</dbReference>
<keyword evidence="3 7" id="KW-0812">Transmembrane</keyword>
<reference evidence="8 9" key="1">
    <citation type="submission" date="2016-03" db="EMBL/GenBank/DDBJ databases">
        <title>Draft genome sequence of Gluconobacter cerinus strain CECT 9110.</title>
        <authorList>
            <person name="Sainz F."/>
            <person name="Mas A."/>
            <person name="Torija M.J."/>
        </authorList>
    </citation>
    <scope>NUCLEOTIDE SEQUENCE [LARGE SCALE GENOMIC DNA]</scope>
    <source>
        <strain evidence="8 9">CECT 9110</strain>
    </source>
</reference>
<feature type="transmembrane region" description="Helical" evidence="7">
    <location>
        <begin position="323"/>
        <end position="344"/>
    </location>
</feature>
<evidence type="ECO:0000256" key="3">
    <source>
        <dbReference type="ARBA" id="ARBA00022692"/>
    </source>
</evidence>
<feature type="compositionally biased region" description="Low complexity" evidence="6">
    <location>
        <begin position="1"/>
        <end position="17"/>
    </location>
</feature>
<keyword evidence="5 7" id="KW-0472">Membrane</keyword>
<dbReference type="PANTHER" id="PTHR30213:SF0">
    <property type="entry name" value="UPF0761 MEMBRANE PROTEIN YIHY"/>
    <property type="match status" value="1"/>
</dbReference>
<dbReference type="OrthoDB" id="9781030at2"/>
<dbReference type="NCBIfam" id="TIGR00765">
    <property type="entry name" value="yihY_not_rbn"/>
    <property type="match status" value="1"/>
</dbReference>
<evidence type="ECO:0000313" key="8">
    <source>
        <dbReference type="EMBL" id="OAJ66800.1"/>
    </source>
</evidence>
<dbReference type="Pfam" id="PF03631">
    <property type="entry name" value="Virul_fac_BrkB"/>
    <property type="match status" value="1"/>
</dbReference>
<keyword evidence="4 7" id="KW-1133">Transmembrane helix</keyword>
<gene>
    <name evidence="8" type="ORF">A0123_02534</name>
</gene>
<organism evidence="8 9">
    <name type="scientific">Gluconobacter cerinus</name>
    <dbReference type="NCBI Taxonomy" id="38307"/>
    <lineage>
        <taxon>Bacteria</taxon>
        <taxon>Pseudomonadati</taxon>
        <taxon>Pseudomonadota</taxon>
        <taxon>Alphaproteobacteria</taxon>
        <taxon>Acetobacterales</taxon>
        <taxon>Acetobacteraceae</taxon>
        <taxon>Gluconobacter</taxon>
    </lineage>
</organism>
<evidence type="ECO:0000256" key="4">
    <source>
        <dbReference type="ARBA" id="ARBA00022989"/>
    </source>
</evidence>
<sequence>MSLFPDSASASGSAPDAPSEPDRKQIHQDIQRVHDLTPEPSEEDIRKARELGPDAPGTGASSPLSMPKAGWKIVLRQVFSEVGSSQTSLSAAGCAFYATLSLFPAISSLISLYGLAFDLQTVEPQLEVLRHLLPPTAYSLIGNRIHELVSQPHTSLTIGLIFSVSVALWSASASTKSILSALNMAYNATETRGFLRFQATALATTLMAVVGAALTLALMVAAPALVDYLPRYLGFRKPPPPFDLLVSYGAPLVVHTLAPILMLLFVFVAVTMLYRFAPSREPAKWRWIFPGSAVATVLWVLMSLGFSWYVAHFASYGATYGPLGAVAAIMMWFFVSAYVVLFGAELNAGLEERIKGAQPRIAGLPQPDPLIAEAVTAESTPR</sequence>
<feature type="transmembrane region" description="Helical" evidence="7">
    <location>
        <begin position="246"/>
        <end position="275"/>
    </location>
</feature>
<evidence type="ECO:0000256" key="7">
    <source>
        <dbReference type="SAM" id="Phobius"/>
    </source>
</evidence>
<feature type="transmembrane region" description="Helical" evidence="7">
    <location>
        <begin position="156"/>
        <end position="179"/>
    </location>
</feature>
<comment type="subcellular location">
    <subcellularLocation>
        <location evidence="1">Cell membrane</location>
        <topology evidence="1">Multi-pass membrane protein</topology>
    </subcellularLocation>
</comment>
<name>A0A1B6VHW9_9PROT</name>
<evidence type="ECO:0000256" key="2">
    <source>
        <dbReference type="ARBA" id="ARBA00022475"/>
    </source>
</evidence>
<evidence type="ECO:0000313" key="9">
    <source>
        <dbReference type="Proteomes" id="UP000077786"/>
    </source>
</evidence>
<accession>A0A1B6VHW9</accession>
<dbReference type="RefSeq" id="WP_046901130.1">
    <property type="nucleotide sequence ID" value="NZ_JAERLC010000002.1"/>
</dbReference>
<evidence type="ECO:0000256" key="5">
    <source>
        <dbReference type="ARBA" id="ARBA00023136"/>
    </source>
</evidence>
<proteinExistence type="predicted"/>
<dbReference type="GO" id="GO:0005886">
    <property type="term" value="C:plasma membrane"/>
    <property type="evidence" value="ECO:0007669"/>
    <property type="project" value="UniProtKB-SubCell"/>
</dbReference>
<feature type="transmembrane region" description="Helical" evidence="7">
    <location>
        <begin position="200"/>
        <end position="226"/>
    </location>
</feature>
<feature type="region of interest" description="Disordered" evidence="6">
    <location>
        <begin position="1"/>
        <end position="64"/>
    </location>
</feature>
<protein>
    <submittedName>
        <fullName evidence="8">Trehalose-binding protein</fullName>
    </submittedName>
</protein>
<dbReference type="Proteomes" id="UP000077786">
    <property type="component" value="Unassembled WGS sequence"/>
</dbReference>
<dbReference type="PATRIC" id="fig|38307.3.peg.2644"/>
<dbReference type="AlphaFoldDB" id="A0A1B6VHW9"/>
<comment type="caution">
    <text evidence="8">The sequence shown here is derived from an EMBL/GenBank/DDBJ whole genome shotgun (WGS) entry which is preliminary data.</text>
</comment>
<feature type="transmembrane region" description="Helical" evidence="7">
    <location>
        <begin position="287"/>
        <end position="311"/>
    </location>
</feature>
<evidence type="ECO:0000256" key="1">
    <source>
        <dbReference type="ARBA" id="ARBA00004651"/>
    </source>
</evidence>